<name>Q9KEX0_HALH5</name>
<sequence length="212" mass="24823">MKETSIQADRETLEEILSREEYTAYTRERMPNPVLEWIQGVLKKMEDLFPEISVSPGTSISSASLVLILLLILLAGVIAWLTYKLVSARIRRTYAVYLSDREMEQTVDALWQKAETFASEHHYFEAIRYSFLALLKGLDDRDWIRAEKWKTNFEYAEELSFHQPEAVLPFRQAARLFERVYYGRGTYGKQEYEQMIQMVAPYVGKEGEVNEK</sequence>
<keyword evidence="1" id="KW-0472">Membrane</keyword>
<proteinExistence type="predicted"/>
<dbReference type="HOGENOM" id="CLU_108841_0_0_9"/>
<organism evidence="3 4">
    <name type="scientific">Halalkalibacterium halodurans (strain ATCC BAA-125 / DSM 18197 / FERM 7344 / JCM 9153 / C-125)</name>
    <name type="common">Bacillus halodurans</name>
    <dbReference type="NCBI Taxonomy" id="272558"/>
    <lineage>
        <taxon>Bacteria</taxon>
        <taxon>Bacillati</taxon>
        <taxon>Bacillota</taxon>
        <taxon>Bacilli</taxon>
        <taxon>Bacillales</taxon>
        <taxon>Bacillaceae</taxon>
        <taxon>Halalkalibacterium (ex Joshi et al. 2022)</taxon>
    </lineage>
</organism>
<accession>Q9KEX0</accession>
<dbReference type="RefSeq" id="WP_010896902.1">
    <property type="nucleotide sequence ID" value="NC_002570.2"/>
</dbReference>
<dbReference type="OrthoDB" id="2435598at2"/>
<dbReference type="KEGG" id="bha:BH0729"/>
<evidence type="ECO:0000313" key="3">
    <source>
        <dbReference type="EMBL" id="BAB04448.1"/>
    </source>
</evidence>
<dbReference type="STRING" id="272558.gene:10726603"/>
<dbReference type="Pfam" id="PF13559">
    <property type="entry name" value="DUF4129"/>
    <property type="match status" value="1"/>
</dbReference>
<evidence type="ECO:0000313" key="4">
    <source>
        <dbReference type="Proteomes" id="UP000001258"/>
    </source>
</evidence>
<keyword evidence="1" id="KW-0812">Transmembrane</keyword>
<dbReference type="AlphaFoldDB" id="Q9KEX0"/>
<dbReference type="InterPro" id="IPR025403">
    <property type="entry name" value="TgpA-like_C"/>
</dbReference>
<feature type="transmembrane region" description="Helical" evidence="1">
    <location>
        <begin position="60"/>
        <end position="83"/>
    </location>
</feature>
<dbReference type="eggNOG" id="ENOG5032R4U">
    <property type="taxonomic scope" value="Bacteria"/>
</dbReference>
<gene>
    <name evidence="3" type="ordered locus">BH0729</name>
</gene>
<keyword evidence="1" id="KW-1133">Transmembrane helix</keyword>
<keyword evidence="4" id="KW-1185">Reference proteome</keyword>
<protein>
    <submittedName>
        <fullName evidence="3">BH0729 protein</fullName>
    </submittedName>
</protein>
<dbReference type="PIR" id="A83741">
    <property type="entry name" value="A83741"/>
</dbReference>
<dbReference type="EMBL" id="BA000004">
    <property type="protein sequence ID" value="BAB04448.1"/>
    <property type="molecule type" value="Genomic_DNA"/>
</dbReference>
<feature type="domain" description="Protein-glutamine gamma-glutamyltransferase-like C-terminal" evidence="2">
    <location>
        <begin position="131"/>
        <end position="198"/>
    </location>
</feature>
<reference evidence="3 4" key="1">
    <citation type="journal article" date="2000" name="Nucleic Acids Res.">
        <title>Complete genome sequence of the alkaliphilic bacterium Bacillus halodurans and genomic sequence comparison with Bacillus subtilis.</title>
        <authorList>
            <person name="Takami H."/>
            <person name="Nakasone K."/>
            <person name="Takaki Y."/>
            <person name="Maeno G."/>
            <person name="Sasaki R."/>
            <person name="Masui N."/>
            <person name="Fuji F."/>
            <person name="Hirama C."/>
            <person name="Nakamura Y."/>
            <person name="Ogasawara N."/>
            <person name="Kuhara S."/>
            <person name="Horikoshi K."/>
        </authorList>
    </citation>
    <scope>NUCLEOTIDE SEQUENCE [LARGE SCALE GENOMIC DNA]</scope>
    <source>
        <strain evidence="4">ATCC BAA-125 / DSM 18197 / FERM 7344 / JCM 9153 / C-125</strain>
    </source>
</reference>
<dbReference type="Proteomes" id="UP000001258">
    <property type="component" value="Chromosome"/>
</dbReference>
<evidence type="ECO:0000259" key="2">
    <source>
        <dbReference type="Pfam" id="PF13559"/>
    </source>
</evidence>
<evidence type="ECO:0000256" key="1">
    <source>
        <dbReference type="SAM" id="Phobius"/>
    </source>
</evidence>